<evidence type="ECO:0000313" key="4">
    <source>
        <dbReference type="EMBL" id="TGY74280.1"/>
    </source>
</evidence>
<gene>
    <name evidence="4" type="ORF">E5333_06835</name>
</gene>
<dbReference type="Pfam" id="PF19838">
    <property type="entry name" value="LptD_2"/>
    <property type="match status" value="1"/>
</dbReference>
<evidence type="ECO:0000256" key="2">
    <source>
        <dbReference type="SAM" id="SignalP"/>
    </source>
</evidence>
<feature type="signal peptide" evidence="2">
    <location>
        <begin position="1"/>
        <end position="21"/>
    </location>
</feature>
<dbReference type="PANTHER" id="PTHR30189:SF1">
    <property type="entry name" value="LPS-ASSEMBLY PROTEIN LPTD"/>
    <property type="match status" value="1"/>
</dbReference>
<dbReference type="Proteomes" id="UP000306630">
    <property type="component" value="Unassembled WGS sequence"/>
</dbReference>
<dbReference type="GO" id="GO:0009279">
    <property type="term" value="C:cell outer membrane"/>
    <property type="evidence" value="ECO:0007669"/>
    <property type="project" value="TreeGrafter"/>
</dbReference>
<dbReference type="GO" id="GO:1990351">
    <property type="term" value="C:transporter complex"/>
    <property type="evidence" value="ECO:0007669"/>
    <property type="project" value="TreeGrafter"/>
</dbReference>
<evidence type="ECO:0000313" key="5">
    <source>
        <dbReference type="Proteomes" id="UP000306630"/>
    </source>
</evidence>
<feature type="region of interest" description="Disordered" evidence="1">
    <location>
        <begin position="775"/>
        <end position="824"/>
    </location>
</feature>
<name>A0A4S2FXT5_9BACT</name>
<keyword evidence="2" id="KW-0732">Signal</keyword>
<dbReference type="PANTHER" id="PTHR30189">
    <property type="entry name" value="LPS-ASSEMBLY PROTEIN"/>
    <property type="match status" value="1"/>
</dbReference>
<evidence type="ECO:0000259" key="3">
    <source>
        <dbReference type="Pfam" id="PF19838"/>
    </source>
</evidence>
<protein>
    <submittedName>
        <fullName evidence="4">LPS-assembly protein LptD</fullName>
    </submittedName>
</protein>
<accession>A0A4S2FXT5</accession>
<comment type="caution">
    <text evidence="4">The sequence shown here is derived from an EMBL/GenBank/DDBJ whole genome shotgun (WGS) entry which is preliminary data.</text>
</comment>
<dbReference type="InterPro" id="IPR050218">
    <property type="entry name" value="LptD"/>
</dbReference>
<sequence>MARSHIYIGLSVIACALSAVAASRPQRADASLPVSPTVAMPGSPTIPDSDAIADILNTPVPDSTLAVPLLQRTLISDVDSDSLAAAVMPAGIDTPARSLIRREKVDLDNVVKFSAKDSMIMEGRNSAYMYGDAKLDYGDMKLEAEKVSMNMANSNVYAVGLPDSTGELIGTPVFTDKSGEYESETMSYNFKSQRGFITNVVTEQGEGYLTGGRTKKMENGEYFLQNGRYSTCNDHDHPHFYFQLTKAKVKPKSNIVTGPAYMVLAGLPLPLAVPFGYFPFSEKYSSGIIFPTFGDDYNRGFYLSNGGYYFAINDNIDLALTGEIYTKGSWGLTAQSSYVKRYKYNGSFNISYLTTIYGEKGNPDYSKQTNFQVLWNHSQDSKANPNMSLSASVNFTSSGYSRNDLNSYYSPSFTENTKSSTVNMTYRFPNSKWSLSTTANIAQRTSDSTLTVSFPNLTASMSQIYPFKRKRAVGKERWYEKIKLSYSGQFQNSLTAKQDVFFQKSLVKDWRNGARHSVPISATFSVFKYLNLTPSLQINDRMYTNKVRRQWDPNASAEVCDTTYGFYNVWDFQGSLSLDTKIYGFFQPMKFLGDKVKMIRHVLTPTISFSGNPDFGSPFFGYYGKYHYMNSQGEMVERQYSMFPNAVFGVPGTGRSGSVSLSLANNLEMKVKSDADSTGEKKISLIENFTVSQSYNFAADSMNWSNINTSLMLRLVKNFNLNLNATWDVYTYQLSPTGTPVRVNVPRWKAGKGLGRLSSTGTSFSYTFNNNTFKRGKDKDKNKDKNRRRRGSDDDDFDEDYDEEGDNFAGNNDRRRRRGSDDDSVEMGADGYMDWSVPWNLTFNYSVNYGYGTFNKKKMEYDGRITQNLSFSGNIQPTKNWNFGFSASYNFDTHKLAYMNCNISRDLHCFTMTASFVPVGPYKSYNFHISVKSSMLSDLKYDKRSSYSNGITWY</sequence>
<feature type="compositionally biased region" description="Acidic residues" evidence="1">
    <location>
        <begin position="793"/>
        <end position="806"/>
    </location>
</feature>
<organism evidence="4 5">
    <name type="scientific">Muribaculum intestinale</name>
    <dbReference type="NCBI Taxonomy" id="1796646"/>
    <lineage>
        <taxon>Bacteria</taxon>
        <taxon>Pseudomonadati</taxon>
        <taxon>Bacteroidota</taxon>
        <taxon>Bacteroidia</taxon>
        <taxon>Bacteroidales</taxon>
        <taxon>Muribaculaceae</taxon>
        <taxon>Muribaculum</taxon>
    </lineage>
</organism>
<dbReference type="RefSeq" id="WP_135993143.1">
    <property type="nucleotide sequence ID" value="NZ_CARMWJ010000018.1"/>
</dbReference>
<feature type="domain" description="LPS-assembly protein LptD central" evidence="3">
    <location>
        <begin position="255"/>
        <end position="730"/>
    </location>
</feature>
<dbReference type="InterPro" id="IPR045659">
    <property type="entry name" value="LptD_2"/>
</dbReference>
<proteinExistence type="predicted"/>
<dbReference type="EMBL" id="SRYD01000023">
    <property type="protein sequence ID" value="TGY74280.1"/>
    <property type="molecule type" value="Genomic_DNA"/>
</dbReference>
<feature type="chain" id="PRO_5020263598" evidence="2">
    <location>
        <begin position="22"/>
        <end position="954"/>
    </location>
</feature>
<evidence type="ECO:0000256" key="1">
    <source>
        <dbReference type="SAM" id="MobiDB-lite"/>
    </source>
</evidence>
<reference evidence="4 5" key="1">
    <citation type="submission" date="2019-04" db="EMBL/GenBank/DDBJ databases">
        <title>Microbes associate with the intestines of laboratory mice.</title>
        <authorList>
            <person name="Navarre W."/>
            <person name="Wong E."/>
            <person name="Huang K."/>
            <person name="Tropini C."/>
            <person name="Ng K."/>
            <person name="Yu B."/>
        </authorList>
    </citation>
    <scope>NUCLEOTIDE SEQUENCE [LARGE SCALE GENOMIC DNA]</scope>
    <source>
        <strain evidence="4 5">NM06_A21</strain>
    </source>
</reference>
<dbReference type="AlphaFoldDB" id="A0A4S2FXT5"/>
<dbReference type="PROSITE" id="PS51257">
    <property type="entry name" value="PROKAR_LIPOPROTEIN"/>
    <property type="match status" value="1"/>
</dbReference>